<dbReference type="PRINTS" id="PR00105">
    <property type="entry name" value="C5METTRFRASE"/>
</dbReference>
<dbReference type="InterPro" id="IPR029063">
    <property type="entry name" value="SAM-dependent_MTases_sf"/>
</dbReference>
<dbReference type="PANTHER" id="PTHR46098:SF1">
    <property type="entry name" value="TRNA (CYTOSINE(38)-C(5))-METHYLTRANSFERASE"/>
    <property type="match status" value="1"/>
</dbReference>
<dbReference type="InterPro" id="IPR050750">
    <property type="entry name" value="C5-MTase"/>
</dbReference>
<dbReference type="AlphaFoldDB" id="A0A382GJK9"/>
<evidence type="ECO:0000313" key="4">
    <source>
        <dbReference type="EMBL" id="SVB75320.1"/>
    </source>
</evidence>
<protein>
    <recommendedName>
        <fullName evidence="5">DNA (cytosine-5-)-methyltransferase</fullName>
    </recommendedName>
</protein>
<dbReference type="NCBIfam" id="TIGR00675">
    <property type="entry name" value="dcm"/>
    <property type="match status" value="1"/>
</dbReference>
<dbReference type="GO" id="GO:0008168">
    <property type="term" value="F:methyltransferase activity"/>
    <property type="evidence" value="ECO:0007669"/>
    <property type="project" value="UniProtKB-KW"/>
</dbReference>
<keyword evidence="1" id="KW-0489">Methyltransferase</keyword>
<dbReference type="Pfam" id="PF00145">
    <property type="entry name" value="DNA_methylase"/>
    <property type="match status" value="1"/>
</dbReference>
<dbReference type="SUPFAM" id="SSF53335">
    <property type="entry name" value="S-adenosyl-L-methionine-dependent methyltransferases"/>
    <property type="match status" value="1"/>
</dbReference>
<proteinExistence type="predicted"/>
<organism evidence="4">
    <name type="scientific">marine metagenome</name>
    <dbReference type="NCBI Taxonomy" id="408172"/>
    <lineage>
        <taxon>unclassified sequences</taxon>
        <taxon>metagenomes</taxon>
        <taxon>ecological metagenomes</taxon>
    </lineage>
</organism>
<dbReference type="GO" id="GO:0032259">
    <property type="term" value="P:methylation"/>
    <property type="evidence" value="ECO:0007669"/>
    <property type="project" value="UniProtKB-KW"/>
</dbReference>
<reference evidence="4" key="1">
    <citation type="submission" date="2018-05" db="EMBL/GenBank/DDBJ databases">
        <authorList>
            <person name="Lanie J.A."/>
            <person name="Ng W.-L."/>
            <person name="Kazmierczak K.M."/>
            <person name="Andrzejewski T.M."/>
            <person name="Davidsen T.M."/>
            <person name="Wayne K.J."/>
            <person name="Tettelin H."/>
            <person name="Glass J.I."/>
            <person name="Rusch D."/>
            <person name="Podicherti R."/>
            <person name="Tsui H.-C.T."/>
            <person name="Winkler M.E."/>
        </authorList>
    </citation>
    <scope>NUCLEOTIDE SEQUENCE</scope>
</reference>
<dbReference type="PROSITE" id="PS51679">
    <property type="entry name" value="SAM_MT_C5"/>
    <property type="match status" value="1"/>
</dbReference>
<feature type="non-terminal residue" evidence="4">
    <location>
        <position position="303"/>
    </location>
</feature>
<sequence length="303" mass="34965">VRFVDLFCGIGGFHTALSQLGHECVFACDIDESAANVYETNFGIRPSRDIRECTNLPDFEILCAGFPCQPFSKSGSQEGFGDETRGTLFHEIMRIVRESNPSILFLENVPNLERHDEGNTYRVIRGAIEEAGYRFWSEVLSPHKFGTPQIRKRLFMVGIRDDLCCEEEFSFPKESNERTDVRDILDPRDVVGDQYDLTPRKIAVIDTWGQFIKALPSNSRPPSPTWSQEFGRRYPLEGIHPISKQKVRVKDLKSVLHEEGQSVPESRFRKDSIPLFPPYIQSSKTQLPDWKKNFIKKNREFWE</sequence>
<dbReference type="InterPro" id="IPR001525">
    <property type="entry name" value="C5_MeTfrase"/>
</dbReference>
<gene>
    <name evidence="4" type="ORF">METZ01_LOCUS228174</name>
</gene>
<dbReference type="EMBL" id="UINC01055906">
    <property type="protein sequence ID" value="SVB75320.1"/>
    <property type="molecule type" value="Genomic_DNA"/>
</dbReference>
<accession>A0A382GJK9</accession>
<name>A0A382GJK9_9ZZZZ</name>
<dbReference type="PANTHER" id="PTHR46098">
    <property type="entry name" value="TRNA (CYTOSINE(38)-C(5))-METHYLTRANSFERASE"/>
    <property type="match status" value="1"/>
</dbReference>
<dbReference type="InterPro" id="IPR018117">
    <property type="entry name" value="C5_DNA_meth_AS"/>
</dbReference>
<feature type="non-terminal residue" evidence="4">
    <location>
        <position position="1"/>
    </location>
</feature>
<evidence type="ECO:0000256" key="3">
    <source>
        <dbReference type="ARBA" id="ARBA00022691"/>
    </source>
</evidence>
<evidence type="ECO:0008006" key="5">
    <source>
        <dbReference type="Google" id="ProtNLM"/>
    </source>
</evidence>
<dbReference type="PROSITE" id="PS00094">
    <property type="entry name" value="C5_MTASE_1"/>
    <property type="match status" value="1"/>
</dbReference>
<keyword evidence="3" id="KW-0949">S-adenosyl-L-methionine</keyword>
<dbReference type="Gene3D" id="3.40.50.150">
    <property type="entry name" value="Vaccinia Virus protein VP39"/>
    <property type="match status" value="1"/>
</dbReference>
<keyword evidence="2" id="KW-0808">Transferase</keyword>
<evidence type="ECO:0000256" key="1">
    <source>
        <dbReference type="ARBA" id="ARBA00022603"/>
    </source>
</evidence>
<evidence type="ECO:0000256" key="2">
    <source>
        <dbReference type="ARBA" id="ARBA00022679"/>
    </source>
</evidence>